<feature type="domain" description="Glycosyl transferase 48" evidence="2">
    <location>
        <begin position="2"/>
        <end position="177"/>
    </location>
</feature>
<reference evidence="3 4" key="1">
    <citation type="submission" date="2024-04" db="EMBL/GenBank/DDBJ databases">
        <title>Genome assembly C_amara_ONT_v2.</title>
        <authorList>
            <person name="Yant L."/>
            <person name="Moore C."/>
            <person name="Slenker M."/>
        </authorList>
    </citation>
    <scope>NUCLEOTIDE SEQUENCE [LARGE SCALE GENOMIC DNA]</scope>
    <source>
        <tissue evidence="3">Leaf</tissue>
    </source>
</reference>
<dbReference type="InterPro" id="IPR003440">
    <property type="entry name" value="Glyco_trans_48_dom"/>
</dbReference>
<dbReference type="PANTHER" id="PTHR12741">
    <property type="entry name" value="LYST-INTERACTING PROTEIN LIP5 DOPAMINE RESPONSIVE PROTEIN DRG-1"/>
    <property type="match status" value="1"/>
</dbReference>
<proteinExistence type="predicted"/>
<evidence type="ECO:0000313" key="4">
    <source>
        <dbReference type="Proteomes" id="UP001558713"/>
    </source>
</evidence>
<organism evidence="3 4">
    <name type="scientific">Cardamine amara subsp. amara</name>
    <dbReference type="NCBI Taxonomy" id="228776"/>
    <lineage>
        <taxon>Eukaryota</taxon>
        <taxon>Viridiplantae</taxon>
        <taxon>Streptophyta</taxon>
        <taxon>Embryophyta</taxon>
        <taxon>Tracheophyta</taxon>
        <taxon>Spermatophyta</taxon>
        <taxon>Magnoliopsida</taxon>
        <taxon>eudicotyledons</taxon>
        <taxon>Gunneridae</taxon>
        <taxon>Pentapetalae</taxon>
        <taxon>rosids</taxon>
        <taxon>malvids</taxon>
        <taxon>Brassicales</taxon>
        <taxon>Brassicaceae</taxon>
        <taxon>Cardamineae</taxon>
        <taxon>Cardamine</taxon>
    </lineage>
</organism>
<gene>
    <name evidence="3" type="ORF">V5N11_010839</name>
</gene>
<name>A0ABD1BXC4_CARAN</name>
<comment type="caution">
    <text evidence="3">The sequence shown here is derived from an EMBL/GenBank/DDBJ whole genome shotgun (WGS) entry which is preliminary data.</text>
</comment>
<protein>
    <submittedName>
        <fullName evidence="3">Callose synthase 5</fullName>
    </submittedName>
</protein>
<dbReference type="Proteomes" id="UP001558713">
    <property type="component" value="Unassembled WGS sequence"/>
</dbReference>
<evidence type="ECO:0000313" key="3">
    <source>
        <dbReference type="EMBL" id="KAL1221701.1"/>
    </source>
</evidence>
<evidence type="ECO:0000256" key="1">
    <source>
        <dbReference type="SAM" id="Phobius"/>
    </source>
</evidence>
<dbReference type="AlphaFoldDB" id="A0ABD1BXC4"/>
<feature type="transmembrane region" description="Helical" evidence="1">
    <location>
        <begin position="12"/>
        <end position="40"/>
    </location>
</feature>
<evidence type="ECO:0000259" key="2">
    <source>
        <dbReference type="Pfam" id="PF02364"/>
    </source>
</evidence>
<accession>A0ABD1BXC4</accession>
<keyword evidence="1" id="KW-1133">Transmembrane helix</keyword>
<dbReference type="EMBL" id="JBANAX010000120">
    <property type="protein sequence ID" value="KAL1221701.1"/>
    <property type="molecule type" value="Genomic_DNA"/>
</dbReference>
<keyword evidence="1" id="KW-0812">Transmembrane</keyword>
<dbReference type="Pfam" id="PF02364">
    <property type="entry name" value="Glucan_synthase"/>
    <property type="match status" value="1"/>
</dbReference>
<sequence>MDLYRLGRCLDFFRMMSCYTTTIGFYINSMLVVLTVYAFLYGRFYLSLSRVEDAIVQDAGDKGDISVKAVMASQSVVQLGLLMTLPILMETGLERGLINALCDLIIMQVQLAPLFFTFSLGTKVHYYGRTILHGGAKYRATGHGFVVKHEMFAENYRMYSRSHFVKGMELMVMLICYWLYGNATEDTVTYCVMMDQWE</sequence>
<keyword evidence="1" id="KW-0472">Membrane</keyword>
<dbReference type="PANTHER" id="PTHR12741:SF106">
    <property type="entry name" value="CALLOSE SYNTHASE 5"/>
    <property type="match status" value="1"/>
</dbReference>
<keyword evidence="4" id="KW-1185">Reference proteome</keyword>